<sequence length="1078" mass="115139">MSAPVVIRSLARALRPECNESNLLTRAAGGDGGAFTELVRRHGPMVLGVCHRVLGPTTDADDAFQTTFLALVENARALHTPTALPGWLHRTAFRAAMKLKARRISPTAPPEPAITAEPLADLSWKEVRAALDEELNALPDDLRAPLVLCYLDGQTRDAAAAVLGVSLSTLKRRLADGLDRLNRRLTRRGVSGLGLVAAALSGSGLTAAVPLTLAQRTGAAFGARTADVVGTMFPLWGWKVTASIVLLVGGLAAGMGLPAHDDPVDPPSSEKKQPAEPEAKARTDADGAPLPDGAVLRLGSTLFRHAGLSDFVLLPDGKSVLSAGSDQQLRTWDLSTGRELRKVPVTTNVKWLDCLSPDGRLAAGFAGKNLVVFDTATGKEKASFLAPGKDFHSTFFSPDGNTLAVLTWEPRLTLVEWSTQKQRELPLPARRIGQDSTFHGYFSTTGKWIVTGGGWGEPICVFDAATGTEKHRLDCAGSRSTLTPDDRTLIVSSWKPNGQKGSELVTFDLTTGREQARFDMGSRQHFYSLDVSPDGKTLACGFTDDSCLVDLGSGRVLRELTGRPIAVTFTRNGKHVIASTGQKLRVWTAATGTELFERPGNLGHLPVLAASPDGKTLTSADWLDKGISVWDLTNGRLVRTQPFRGKEGRYVRNLSFSPDGYTAWAADHEGFVQWWEPTTGKEQRSVQLNIPVTNPPQFTYLYQVRVSSDGKTAAALARQLAQSEKTSCVVWDIASGRVKGERVLPPEQRVWAWTADESTVALSTPDSLIVADGADPSRTRFTISGVEANAPIAFSSDGRLLATRRTTKEEPNAGGVIIVEVTTGAVVAVVKTGKIDRVALADGGRTLVTTGAGALKVFDTTSGAERGRWAVPVQSTALLLAGDTRAITALADGTGLVWDLTAFPVRAKVSADTPTKLWDTLAGKDSPATHKAAWELVDRPAEALDLIRDKLKPTRPADEVTVRKLISKLDDTDFVERESATKALQALSTAAAPALRSALKADPSAERADRIKRLLAALNAPVVPAGDNLRELRAVAILERIGTAEARKVLDTLTGGIPDARLTVEAAAAVTRLKAQSK</sequence>
<dbReference type="SUPFAM" id="SSF88659">
    <property type="entry name" value="Sigma3 and sigma4 domains of RNA polymerase sigma factors"/>
    <property type="match status" value="1"/>
</dbReference>
<dbReference type="InterPro" id="IPR019775">
    <property type="entry name" value="WD40_repeat_CS"/>
</dbReference>
<dbReference type="AlphaFoldDB" id="A0A6P2CXG0"/>
<dbReference type="Pfam" id="PF04542">
    <property type="entry name" value="Sigma70_r2"/>
    <property type="match status" value="1"/>
</dbReference>
<dbReference type="Pfam" id="PF08281">
    <property type="entry name" value="Sigma70_r4_2"/>
    <property type="match status" value="1"/>
</dbReference>
<dbReference type="GO" id="GO:0006352">
    <property type="term" value="P:DNA-templated transcription initiation"/>
    <property type="evidence" value="ECO:0007669"/>
    <property type="project" value="InterPro"/>
</dbReference>
<dbReference type="Gene3D" id="1.10.10.10">
    <property type="entry name" value="Winged helix-like DNA-binding domain superfamily/Winged helix DNA-binding domain"/>
    <property type="match status" value="1"/>
</dbReference>
<dbReference type="GO" id="GO:0003677">
    <property type="term" value="F:DNA binding"/>
    <property type="evidence" value="ECO:0007669"/>
    <property type="project" value="InterPro"/>
</dbReference>
<dbReference type="SUPFAM" id="SSF50998">
    <property type="entry name" value="Quinoprotein alcohol dehydrogenase-like"/>
    <property type="match status" value="1"/>
</dbReference>
<proteinExistence type="predicted"/>
<feature type="repeat" description="WD" evidence="3">
    <location>
        <begin position="315"/>
        <end position="342"/>
    </location>
</feature>
<evidence type="ECO:0000256" key="3">
    <source>
        <dbReference type="PROSITE-ProRule" id="PRU00221"/>
    </source>
</evidence>
<dbReference type="RefSeq" id="WP_162668474.1">
    <property type="nucleotide sequence ID" value="NZ_LR593886.1"/>
</dbReference>
<dbReference type="InterPro" id="IPR001680">
    <property type="entry name" value="WD40_rpt"/>
</dbReference>
<dbReference type="SMART" id="SM00320">
    <property type="entry name" value="WD40"/>
    <property type="match status" value="8"/>
</dbReference>
<feature type="domain" description="RNA polymerase sigma factor 70 region 4 type 2" evidence="6">
    <location>
        <begin position="129"/>
        <end position="181"/>
    </location>
</feature>
<dbReference type="InterPro" id="IPR013325">
    <property type="entry name" value="RNA_pol_sigma_r2"/>
</dbReference>
<dbReference type="InterPro" id="IPR013249">
    <property type="entry name" value="RNA_pol_sigma70_r4_t2"/>
</dbReference>
<feature type="region of interest" description="Disordered" evidence="4">
    <location>
        <begin position="258"/>
        <end position="291"/>
    </location>
</feature>
<protein>
    <recommendedName>
        <fullName evidence="9">ECF RNA polymerase sigma factor SigE</fullName>
    </recommendedName>
</protein>
<dbReference type="GO" id="GO:0016987">
    <property type="term" value="F:sigma factor activity"/>
    <property type="evidence" value="ECO:0007669"/>
    <property type="project" value="InterPro"/>
</dbReference>
<evidence type="ECO:0000313" key="7">
    <source>
        <dbReference type="EMBL" id="VTR93808.1"/>
    </source>
</evidence>
<dbReference type="KEGG" id="gms:SOIL9_39060"/>
<dbReference type="PANTHER" id="PTHR47197:SF3">
    <property type="entry name" value="DIHYDRO-HEME D1 DEHYDROGENASE"/>
    <property type="match status" value="1"/>
</dbReference>
<dbReference type="PROSITE" id="PS50082">
    <property type="entry name" value="WD_REPEATS_2"/>
    <property type="match status" value="1"/>
</dbReference>
<dbReference type="SUPFAM" id="SSF50969">
    <property type="entry name" value="YVTN repeat-like/Quinoprotein amine dehydrogenase"/>
    <property type="match status" value="2"/>
</dbReference>
<accession>A0A6P2CXG0</accession>
<keyword evidence="2" id="KW-0677">Repeat</keyword>
<dbReference type="InterPro" id="IPR014284">
    <property type="entry name" value="RNA_pol_sigma-70_dom"/>
</dbReference>
<dbReference type="InterPro" id="IPR015943">
    <property type="entry name" value="WD40/YVTN_repeat-like_dom_sf"/>
</dbReference>
<dbReference type="NCBIfam" id="TIGR02937">
    <property type="entry name" value="sigma70-ECF"/>
    <property type="match status" value="1"/>
</dbReference>
<evidence type="ECO:0000256" key="4">
    <source>
        <dbReference type="SAM" id="MobiDB-lite"/>
    </source>
</evidence>
<evidence type="ECO:0000256" key="1">
    <source>
        <dbReference type="ARBA" id="ARBA00022574"/>
    </source>
</evidence>
<evidence type="ECO:0008006" key="9">
    <source>
        <dbReference type="Google" id="ProtNLM"/>
    </source>
</evidence>
<dbReference type="Gene3D" id="2.130.10.10">
    <property type="entry name" value="YVTN repeat-like/Quinoprotein amine dehydrogenase"/>
    <property type="match status" value="3"/>
</dbReference>
<dbReference type="Proteomes" id="UP000464178">
    <property type="component" value="Chromosome"/>
</dbReference>
<dbReference type="InterPro" id="IPR051200">
    <property type="entry name" value="Host-pathogen_enzymatic-act"/>
</dbReference>
<dbReference type="GO" id="GO:0005829">
    <property type="term" value="C:cytosol"/>
    <property type="evidence" value="ECO:0007669"/>
    <property type="project" value="UniProtKB-ARBA"/>
</dbReference>
<feature type="compositionally biased region" description="Basic and acidic residues" evidence="4">
    <location>
        <begin position="259"/>
        <end position="285"/>
    </location>
</feature>
<dbReference type="InterPro" id="IPR011047">
    <property type="entry name" value="Quinoprotein_ADH-like_sf"/>
</dbReference>
<dbReference type="InterPro" id="IPR036388">
    <property type="entry name" value="WH-like_DNA-bd_sf"/>
</dbReference>
<dbReference type="CDD" id="cd06171">
    <property type="entry name" value="Sigma70_r4"/>
    <property type="match status" value="1"/>
</dbReference>
<dbReference type="InterPro" id="IPR011044">
    <property type="entry name" value="Quino_amine_DH_bsu"/>
</dbReference>
<dbReference type="PROSITE" id="PS00678">
    <property type="entry name" value="WD_REPEATS_1"/>
    <property type="match status" value="1"/>
</dbReference>
<dbReference type="InterPro" id="IPR013324">
    <property type="entry name" value="RNA_pol_sigma_r3/r4-like"/>
</dbReference>
<evidence type="ECO:0000256" key="2">
    <source>
        <dbReference type="ARBA" id="ARBA00022737"/>
    </source>
</evidence>
<dbReference type="Gene3D" id="1.10.1740.10">
    <property type="match status" value="1"/>
</dbReference>
<evidence type="ECO:0000259" key="6">
    <source>
        <dbReference type="Pfam" id="PF08281"/>
    </source>
</evidence>
<reference evidence="7 8" key="1">
    <citation type="submission" date="2019-05" db="EMBL/GenBank/DDBJ databases">
        <authorList>
            <consortium name="Science for Life Laboratories"/>
        </authorList>
    </citation>
    <scope>NUCLEOTIDE SEQUENCE [LARGE SCALE GENOMIC DNA]</scope>
    <source>
        <strain evidence="7">Soil9</strain>
    </source>
</reference>
<dbReference type="PANTHER" id="PTHR47197">
    <property type="entry name" value="PROTEIN NIRF"/>
    <property type="match status" value="1"/>
</dbReference>
<dbReference type="EMBL" id="LR593886">
    <property type="protein sequence ID" value="VTR93808.1"/>
    <property type="molecule type" value="Genomic_DNA"/>
</dbReference>
<dbReference type="SUPFAM" id="SSF88946">
    <property type="entry name" value="Sigma2 domain of RNA polymerase sigma factors"/>
    <property type="match status" value="1"/>
</dbReference>
<evidence type="ECO:0000313" key="8">
    <source>
        <dbReference type="Proteomes" id="UP000464178"/>
    </source>
</evidence>
<organism evidence="7 8">
    <name type="scientific">Gemmata massiliana</name>
    <dbReference type="NCBI Taxonomy" id="1210884"/>
    <lineage>
        <taxon>Bacteria</taxon>
        <taxon>Pseudomonadati</taxon>
        <taxon>Planctomycetota</taxon>
        <taxon>Planctomycetia</taxon>
        <taxon>Gemmatales</taxon>
        <taxon>Gemmataceae</taxon>
        <taxon>Gemmata</taxon>
    </lineage>
</organism>
<evidence type="ECO:0000259" key="5">
    <source>
        <dbReference type="Pfam" id="PF04542"/>
    </source>
</evidence>
<gene>
    <name evidence="7" type="ORF">SOIL9_39060</name>
</gene>
<dbReference type="InterPro" id="IPR007627">
    <property type="entry name" value="RNA_pol_sigma70_r2"/>
</dbReference>
<keyword evidence="1 3" id="KW-0853">WD repeat</keyword>
<keyword evidence="8" id="KW-1185">Reference proteome</keyword>
<feature type="domain" description="RNA polymerase sigma-70 region 2" evidence="5">
    <location>
        <begin position="38"/>
        <end position="98"/>
    </location>
</feature>
<name>A0A6P2CXG0_9BACT</name>